<dbReference type="CDD" id="cd07505">
    <property type="entry name" value="HAD_BPGM-like"/>
    <property type="match status" value="1"/>
</dbReference>
<evidence type="ECO:0000256" key="1">
    <source>
        <dbReference type="SAM" id="MobiDB-lite"/>
    </source>
</evidence>
<dbReference type="InterPro" id="IPR023214">
    <property type="entry name" value="HAD_sf"/>
</dbReference>
<dbReference type="Pfam" id="PF00702">
    <property type="entry name" value="Hydrolase"/>
    <property type="match status" value="1"/>
</dbReference>
<proteinExistence type="predicted"/>
<dbReference type="InterPro" id="IPR023198">
    <property type="entry name" value="PGP-like_dom2"/>
</dbReference>
<dbReference type="Gene3D" id="3.40.50.1000">
    <property type="entry name" value="HAD superfamily/HAD-like"/>
    <property type="match status" value="1"/>
</dbReference>
<dbReference type="SFLD" id="SFLDG01129">
    <property type="entry name" value="C1.5:_HAD__Beta-PGM__Phosphata"/>
    <property type="match status" value="1"/>
</dbReference>
<feature type="region of interest" description="Disordered" evidence="1">
    <location>
        <begin position="1"/>
        <end position="21"/>
    </location>
</feature>
<protein>
    <submittedName>
        <fullName evidence="2">Uncharacterized protein</fullName>
    </submittedName>
</protein>
<name>A0AAD3HMG9_9CHLO</name>
<dbReference type="SFLD" id="SFLDS00003">
    <property type="entry name" value="Haloacid_Dehalogenase"/>
    <property type="match status" value="1"/>
</dbReference>
<dbReference type="Gene3D" id="1.10.150.240">
    <property type="entry name" value="Putative phosphatase, domain 2"/>
    <property type="match status" value="1"/>
</dbReference>
<dbReference type="PANTHER" id="PTHR43481:SF4">
    <property type="entry name" value="GLYCEROL-1-PHOSPHATE PHOSPHOHYDROLASE 1-RELATED"/>
    <property type="match status" value="1"/>
</dbReference>
<evidence type="ECO:0000313" key="3">
    <source>
        <dbReference type="Proteomes" id="UP001054857"/>
    </source>
</evidence>
<dbReference type="AlphaFoldDB" id="A0AAD3HMG9"/>
<accession>A0AAD3HMG9</accession>
<dbReference type="NCBIfam" id="TIGR01509">
    <property type="entry name" value="HAD-SF-IA-v3"/>
    <property type="match status" value="1"/>
</dbReference>
<sequence length="233" mass="24511">MPIASAGAESTATALDAVPTEQQPSVEVPQHLLPAEAKALVFDCDGTLLDSMGIHYEAWRNTAARYGITITAAAMVELAGKPVNELLDILAERSGVTVTPELRHDFFHTKSKYYLEHAREVKVISSVVDIVRAGAGRGLPMAVASGGTRKHVMEGLTSTGLLPYFGAIVCGEDVPNGKPAPDAFLLAAEKLGVEPGACVGYEDAALGMQAIRAAGYLAAVDVTQLPDYPHLTD</sequence>
<reference evidence="2 3" key="1">
    <citation type="journal article" date="2021" name="Sci. Rep.">
        <title>Genome sequencing of the multicellular alga Astrephomene provides insights into convergent evolution of germ-soma differentiation.</title>
        <authorList>
            <person name="Yamashita S."/>
            <person name="Yamamoto K."/>
            <person name="Matsuzaki R."/>
            <person name="Suzuki S."/>
            <person name="Yamaguchi H."/>
            <person name="Hirooka S."/>
            <person name="Minakuchi Y."/>
            <person name="Miyagishima S."/>
            <person name="Kawachi M."/>
            <person name="Toyoda A."/>
            <person name="Nozaki H."/>
        </authorList>
    </citation>
    <scope>NUCLEOTIDE SEQUENCE [LARGE SCALE GENOMIC DNA]</scope>
    <source>
        <strain evidence="2 3">NIES-4017</strain>
    </source>
</reference>
<organism evidence="2 3">
    <name type="scientific">Astrephomene gubernaculifera</name>
    <dbReference type="NCBI Taxonomy" id="47775"/>
    <lineage>
        <taxon>Eukaryota</taxon>
        <taxon>Viridiplantae</taxon>
        <taxon>Chlorophyta</taxon>
        <taxon>core chlorophytes</taxon>
        <taxon>Chlorophyceae</taxon>
        <taxon>CS clade</taxon>
        <taxon>Chlamydomonadales</taxon>
        <taxon>Astrephomenaceae</taxon>
        <taxon>Astrephomene</taxon>
    </lineage>
</organism>
<dbReference type="InterPro" id="IPR051806">
    <property type="entry name" value="HAD-like_SPP"/>
</dbReference>
<dbReference type="InterPro" id="IPR006439">
    <property type="entry name" value="HAD-SF_hydro_IA"/>
</dbReference>
<dbReference type="PANTHER" id="PTHR43481">
    <property type="entry name" value="FRUCTOSE-1-PHOSPHATE PHOSPHATASE"/>
    <property type="match status" value="1"/>
</dbReference>
<dbReference type="Proteomes" id="UP001054857">
    <property type="component" value="Unassembled WGS sequence"/>
</dbReference>
<dbReference type="EMBL" id="BMAR01000012">
    <property type="protein sequence ID" value="GFR46098.1"/>
    <property type="molecule type" value="Genomic_DNA"/>
</dbReference>
<dbReference type="InterPro" id="IPR036412">
    <property type="entry name" value="HAD-like_sf"/>
</dbReference>
<comment type="caution">
    <text evidence="2">The sequence shown here is derived from an EMBL/GenBank/DDBJ whole genome shotgun (WGS) entry which is preliminary data.</text>
</comment>
<keyword evidence="3" id="KW-1185">Reference proteome</keyword>
<evidence type="ECO:0000313" key="2">
    <source>
        <dbReference type="EMBL" id="GFR46098.1"/>
    </source>
</evidence>
<gene>
    <name evidence="2" type="ORF">Agub_g7578</name>
</gene>
<dbReference type="GO" id="GO:0050308">
    <property type="term" value="F:sugar-phosphatase activity"/>
    <property type="evidence" value="ECO:0007669"/>
    <property type="project" value="TreeGrafter"/>
</dbReference>
<dbReference type="SUPFAM" id="SSF56784">
    <property type="entry name" value="HAD-like"/>
    <property type="match status" value="1"/>
</dbReference>